<feature type="domain" description="ABC transporter" evidence="4">
    <location>
        <begin position="18"/>
        <end position="254"/>
    </location>
</feature>
<name>A0ABS3AVK8_9BACT</name>
<comment type="caution">
    <text evidence="5">The sequence shown here is derived from an EMBL/GenBank/DDBJ whole genome shotgun (WGS) entry which is preliminary data.</text>
</comment>
<dbReference type="SUPFAM" id="SSF52540">
    <property type="entry name" value="P-loop containing nucleoside triphosphate hydrolases"/>
    <property type="match status" value="1"/>
</dbReference>
<dbReference type="PROSITE" id="PS50893">
    <property type="entry name" value="ABC_TRANSPORTER_2"/>
    <property type="match status" value="1"/>
</dbReference>
<dbReference type="Pfam" id="PF00005">
    <property type="entry name" value="ABC_tran"/>
    <property type="match status" value="1"/>
</dbReference>
<dbReference type="EMBL" id="JAFITO010000104">
    <property type="protein sequence ID" value="MBN4068992.1"/>
    <property type="molecule type" value="Genomic_DNA"/>
</dbReference>
<organism evidence="5 6">
    <name type="scientific">Desulfotalea psychrophila</name>
    <dbReference type="NCBI Taxonomy" id="84980"/>
    <lineage>
        <taxon>Bacteria</taxon>
        <taxon>Pseudomonadati</taxon>
        <taxon>Thermodesulfobacteriota</taxon>
        <taxon>Desulfobulbia</taxon>
        <taxon>Desulfobulbales</taxon>
        <taxon>Desulfocapsaceae</taxon>
        <taxon>Desulfotalea</taxon>
    </lineage>
</organism>
<protein>
    <submittedName>
        <fullName evidence="5">ATP-binding cassette domain-containing protein</fullName>
    </submittedName>
</protein>
<gene>
    <name evidence="5" type="ORF">JYU06_05675</name>
</gene>
<evidence type="ECO:0000259" key="4">
    <source>
        <dbReference type="PROSITE" id="PS50893"/>
    </source>
</evidence>
<dbReference type="Proteomes" id="UP000717534">
    <property type="component" value="Unassembled WGS sequence"/>
</dbReference>
<reference evidence="5 6" key="1">
    <citation type="submission" date="2021-02" db="EMBL/GenBank/DDBJ databases">
        <title>Activity-based single-cell genomes from oceanic crustal fluid captures similar information to metagenomic and metatranscriptomic surveys with orders of magnitude less sampling.</title>
        <authorList>
            <person name="D'Angelo T.S."/>
            <person name="Orcutt B.N."/>
        </authorList>
    </citation>
    <scope>NUCLEOTIDE SEQUENCE [LARGE SCALE GENOMIC DNA]</scope>
    <source>
        <strain evidence="5">AH-315-G02</strain>
    </source>
</reference>
<comment type="similarity">
    <text evidence="1">Belongs to the ABC transporter superfamily.</text>
</comment>
<proteinExistence type="inferred from homology"/>
<dbReference type="GO" id="GO:0005524">
    <property type="term" value="F:ATP binding"/>
    <property type="evidence" value="ECO:0007669"/>
    <property type="project" value="UniProtKB-KW"/>
</dbReference>
<evidence type="ECO:0000256" key="3">
    <source>
        <dbReference type="ARBA" id="ARBA00022840"/>
    </source>
</evidence>
<evidence type="ECO:0000256" key="1">
    <source>
        <dbReference type="ARBA" id="ARBA00005417"/>
    </source>
</evidence>
<evidence type="ECO:0000256" key="2">
    <source>
        <dbReference type="ARBA" id="ARBA00022741"/>
    </source>
</evidence>
<evidence type="ECO:0000313" key="5">
    <source>
        <dbReference type="EMBL" id="MBN4068992.1"/>
    </source>
</evidence>
<accession>A0ABS3AVK8</accession>
<dbReference type="InterPro" id="IPR027417">
    <property type="entry name" value="P-loop_NTPase"/>
</dbReference>
<dbReference type="InterPro" id="IPR017871">
    <property type="entry name" value="ABC_transporter-like_CS"/>
</dbReference>
<dbReference type="PANTHER" id="PTHR42798">
    <property type="entry name" value="LIPOPROTEIN-RELEASING SYSTEM ATP-BINDING PROTEIN LOLD"/>
    <property type="match status" value="1"/>
</dbReference>
<keyword evidence="6" id="KW-1185">Reference proteome</keyword>
<dbReference type="Gene3D" id="3.40.50.300">
    <property type="entry name" value="P-loop containing nucleotide triphosphate hydrolases"/>
    <property type="match status" value="1"/>
</dbReference>
<dbReference type="PANTHER" id="PTHR42798:SF7">
    <property type="entry name" value="ALPHA-D-RIBOSE 1-METHYLPHOSPHONATE 5-TRIPHOSPHATE SYNTHASE SUBUNIT PHNL"/>
    <property type="match status" value="1"/>
</dbReference>
<evidence type="ECO:0000313" key="6">
    <source>
        <dbReference type="Proteomes" id="UP000717534"/>
    </source>
</evidence>
<dbReference type="InterPro" id="IPR003439">
    <property type="entry name" value="ABC_transporter-like_ATP-bd"/>
</dbReference>
<keyword evidence="2" id="KW-0547">Nucleotide-binding</keyword>
<sequence>MHTTTQLKRPPKNSTTKLEVKMISKAFTLHNRNSINVAGFSEVSFSVNPGSLLALTGSCSVGKSSILKAIFRACLIDSGSILFHRRNGGVVDLARCSESRLLHLRRREIGLVSRFLTISPRVTALQAVAAPLVELGEDEQASLFLAGRMLDLLGIGEELFHVSPLTFSGGERQLVNIARGVIAPKELILLDEPLISLDDESSDLVLNLLQGLKKKNIAMIAIFHDKVGMDQIADNTYEVCRGVFPTTVEAQWEAA</sequence>
<keyword evidence="3 5" id="KW-0067">ATP-binding</keyword>
<dbReference type="PROSITE" id="PS00211">
    <property type="entry name" value="ABC_TRANSPORTER_1"/>
    <property type="match status" value="1"/>
</dbReference>